<organism evidence="2 3">
    <name type="scientific">Chryseobacterium carnipullorum</name>
    <dbReference type="NCBI Taxonomy" id="1124835"/>
    <lineage>
        <taxon>Bacteria</taxon>
        <taxon>Pseudomonadati</taxon>
        <taxon>Bacteroidota</taxon>
        <taxon>Flavobacteriia</taxon>
        <taxon>Flavobacteriales</taxon>
        <taxon>Weeksellaceae</taxon>
        <taxon>Chryseobacterium group</taxon>
        <taxon>Chryseobacterium</taxon>
    </lineage>
</organism>
<keyword evidence="4" id="KW-1185">Reference proteome</keyword>
<dbReference type="Proteomes" id="UP000273270">
    <property type="component" value="Chromosome"/>
</dbReference>
<evidence type="ECO:0000313" key="4">
    <source>
        <dbReference type="Proteomes" id="UP000273270"/>
    </source>
</evidence>
<reference evidence="2 3" key="1">
    <citation type="submission" date="2018-06" db="EMBL/GenBank/DDBJ databases">
        <authorList>
            <consortium name="Pathogen Informatics"/>
            <person name="Doyle S."/>
        </authorList>
    </citation>
    <scope>NUCLEOTIDE SEQUENCE [LARGE SCALE GENOMIC DNA]</scope>
    <source>
        <strain evidence="2 3">NCTC13533</strain>
    </source>
</reference>
<accession>A0A3G6M4D1</accession>
<dbReference type="AlphaFoldDB" id="A0A376DQI7"/>
<reference evidence="4" key="2">
    <citation type="submission" date="2018-11" db="EMBL/GenBank/DDBJ databases">
        <title>Proposal to divide the Flavobacteriaceae and reorganize its genera based on Amino Acid Identity values calculated from whole genome sequences.</title>
        <authorList>
            <person name="Nicholson A.C."/>
            <person name="Gulvik C.A."/>
            <person name="Whitney A.M."/>
            <person name="Humrighouse B.W."/>
            <person name="Bell M."/>
            <person name="Holmes B."/>
            <person name="Steigerwalt A.G."/>
            <person name="Villarma A."/>
            <person name="Sheth M."/>
            <person name="Batra D."/>
            <person name="Pryor J."/>
            <person name="Bernardet J.-F."/>
            <person name="Hugo C."/>
            <person name="Kampfer P."/>
            <person name="Newman J."/>
            <person name="McQuiston J.R."/>
        </authorList>
    </citation>
    <scope>NUCLEOTIDE SEQUENCE [LARGE SCALE GENOMIC DNA]</scope>
    <source>
        <strain evidence="4">G0188</strain>
    </source>
</reference>
<gene>
    <name evidence="1" type="ORF">EG346_13020</name>
    <name evidence="2" type="ORF">NCTC13533_01041</name>
</gene>
<evidence type="ECO:0000313" key="1">
    <source>
        <dbReference type="EMBL" id="AZA49038.1"/>
    </source>
</evidence>
<reference evidence="1" key="3">
    <citation type="submission" date="2018-11" db="EMBL/GenBank/DDBJ databases">
        <title>Proposal to divide the Flavobacteriaceae and reorganize its genera based on Amino Acid Identity values calculated from whole genome sequences.</title>
        <authorList>
            <person name="Nicholson A.C."/>
            <person name="Gulvik C.A."/>
            <person name="Whitney A.M."/>
            <person name="Humrighouse B.W."/>
            <person name="Bell M."/>
            <person name="Holmes B."/>
            <person name="Steigerwalt A."/>
            <person name="Villarma A."/>
            <person name="Sheth M."/>
            <person name="Batra D."/>
            <person name="Pryor J."/>
            <person name="Bernardet J.-F."/>
            <person name="Hugo C."/>
            <person name="Kampfer P."/>
            <person name="Newman J."/>
            <person name="Mcquiston J.R."/>
        </authorList>
    </citation>
    <scope>NUCLEOTIDE SEQUENCE [LARGE SCALE GENOMIC DNA]</scope>
    <source>
        <strain evidence="1">G0188</strain>
    </source>
</reference>
<evidence type="ECO:0000313" key="2">
    <source>
        <dbReference type="EMBL" id="STC93820.1"/>
    </source>
</evidence>
<protein>
    <submittedName>
        <fullName evidence="2">Uncharacterized protein</fullName>
    </submittedName>
</protein>
<accession>A0A376DQI7</accession>
<dbReference type="EMBL" id="CP033920">
    <property type="protein sequence ID" value="AZA49038.1"/>
    <property type="molecule type" value="Genomic_DNA"/>
</dbReference>
<evidence type="ECO:0000313" key="3">
    <source>
        <dbReference type="Proteomes" id="UP000255224"/>
    </source>
</evidence>
<dbReference type="EMBL" id="UFVQ01000003">
    <property type="protein sequence ID" value="STC93820.1"/>
    <property type="molecule type" value="Genomic_DNA"/>
</dbReference>
<dbReference type="OrthoDB" id="9816185at2"/>
<dbReference type="Proteomes" id="UP000255224">
    <property type="component" value="Unassembled WGS sequence"/>
</dbReference>
<dbReference type="RefSeq" id="WP_078704247.1">
    <property type="nucleotide sequence ID" value="NZ_CP033920.1"/>
</dbReference>
<dbReference type="KEGG" id="ccau:EG346_13020"/>
<name>A0A376DQI7_CHRCU</name>
<dbReference type="Gene3D" id="1.10.30.50">
    <property type="match status" value="1"/>
</dbReference>
<proteinExistence type="predicted"/>
<sequence>MISLHINKAKSVQEFFKVEIEEQRSSALQKLQAINANIFDQAEQTYLNNVITQFQDISFLTKSPLEIEAIKGMVGSLPANSRFETVNGVLKPMKKQLTHFIQNALNYTNCRDKFYPKYFRKIGIKSCVYCNSQLTVVITKKNNEIDARLEVDHHYPKSDFPFLSISLFNLYPCCASCNKRKSSTPINFFLYTDITSKLSKSDYNFKITKSSECDYLVTKDAESIEILFNDVSTTVAGHQSLQNMFSIKEIHDTQKDIIAELIVKNQIYNESFKDILQKSFSKLSLSQNDFDRVIVGNYTKEKDIHKRPFSKMTMDIAKQLGLIK</sequence>